<evidence type="ECO:0000256" key="5">
    <source>
        <dbReference type="ARBA" id="ARBA00023004"/>
    </source>
</evidence>
<comment type="similarity">
    <text evidence="2 7">Belongs to the cytochrome P450 family.</text>
</comment>
<dbReference type="GO" id="GO:0004497">
    <property type="term" value="F:monooxygenase activity"/>
    <property type="evidence" value="ECO:0007669"/>
    <property type="project" value="UniProtKB-KW"/>
</dbReference>
<dbReference type="AlphaFoldDB" id="A0ABC9ES80"/>
<protein>
    <submittedName>
        <fullName evidence="9">Uncharacterized protein</fullName>
    </submittedName>
</protein>
<dbReference type="PROSITE" id="PS00086">
    <property type="entry name" value="CYTOCHROME_P450"/>
    <property type="match status" value="1"/>
</dbReference>
<feature type="binding site" description="axial binding residue" evidence="6">
    <location>
        <position position="467"/>
    </location>
    <ligand>
        <name>heme</name>
        <dbReference type="ChEBI" id="CHEBI:30413"/>
    </ligand>
    <ligandPart>
        <name>Fe</name>
        <dbReference type="ChEBI" id="CHEBI:18248"/>
    </ligandPart>
</feature>
<dbReference type="Proteomes" id="UP001497457">
    <property type="component" value="Chromosome 5rd"/>
</dbReference>
<dbReference type="InterPro" id="IPR036396">
    <property type="entry name" value="Cyt_P450_sf"/>
</dbReference>
<keyword evidence="7" id="KW-0503">Monooxygenase</keyword>
<dbReference type="Gene3D" id="1.10.630.10">
    <property type="entry name" value="Cytochrome P450"/>
    <property type="match status" value="1"/>
</dbReference>
<name>A0ABC9ES80_9POAL</name>
<dbReference type="SUPFAM" id="SSF48264">
    <property type="entry name" value="Cytochrome P450"/>
    <property type="match status" value="1"/>
</dbReference>
<dbReference type="PRINTS" id="PR00463">
    <property type="entry name" value="EP450I"/>
</dbReference>
<keyword evidence="8" id="KW-1133">Transmembrane helix</keyword>
<dbReference type="PANTHER" id="PTHR24286">
    <property type="entry name" value="CYTOCHROME P450 26"/>
    <property type="match status" value="1"/>
</dbReference>
<dbReference type="PRINTS" id="PR00385">
    <property type="entry name" value="P450"/>
</dbReference>
<dbReference type="GO" id="GO:0046872">
    <property type="term" value="F:metal ion binding"/>
    <property type="evidence" value="ECO:0007669"/>
    <property type="project" value="UniProtKB-KW"/>
</dbReference>
<reference evidence="9 10" key="2">
    <citation type="submission" date="2024-10" db="EMBL/GenBank/DDBJ databases">
        <authorList>
            <person name="Ryan C."/>
        </authorList>
    </citation>
    <scope>NUCLEOTIDE SEQUENCE [LARGE SCALE GENOMIC DNA]</scope>
</reference>
<reference evidence="10" key="1">
    <citation type="submission" date="2024-06" db="EMBL/GenBank/DDBJ databases">
        <authorList>
            <person name="Ryan C."/>
        </authorList>
    </citation>
    <scope>NUCLEOTIDE SEQUENCE [LARGE SCALE GENOMIC DNA]</scope>
</reference>
<evidence type="ECO:0000256" key="2">
    <source>
        <dbReference type="ARBA" id="ARBA00010617"/>
    </source>
</evidence>
<dbReference type="CDD" id="cd11043">
    <property type="entry name" value="CYP90-like"/>
    <property type="match status" value="1"/>
</dbReference>
<dbReference type="InterPro" id="IPR002401">
    <property type="entry name" value="Cyt_P450_E_grp-I"/>
</dbReference>
<evidence type="ECO:0000313" key="10">
    <source>
        <dbReference type="Proteomes" id="UP001497457"/>
    </source>
</evidence>
<keyword evidence="4 7" id="KW-0560">Oxidoreductase</keyword>
<evidence type="ECO:0000313" key="9">
    <source>
        <dbReference type="EMBL" id="CAL5062487.1"/>
    </source>
</evidence>
<dbReference type="PANTHER" id="PTHR24286:SF217">
    <property type="entry name" value="OS07G0520300 PROTEIN"/>
    <property type="match status" value="1"/>
</dbReference>
<evidence type="ECO:0000256" key="7">
    <source>
        <dbReference type="RuleBase" id="RU000461"/>
    </source>
</evidence>
<dbReference type="InterPro" id="IPR017972">
    <property type="entry name" value="Cyt_P450_CS"/>
</dbReference>
<dbReference type="FunFam" id="1.10.630.10:FF:000022">
    <property type="entry name" value="Taxadiene 5-alpha hydroxylase"/>
    <property type="match status" value="1"/>
</dbReference>
<dbReference type="InterPro" id="IPR001128">
    <property type="entry name" value="Cyt_P450"/>
</dbReference>
<evidence type="ECO:0000256" key="4">
    <source>
        <dbReference type="ARBA" id="ARBA00023002"/>
    </source>
</evidence>
<evidence type="ECO:0000256" key="6">
    <source>
        <dbReference type="PIRSR" id="PIRSR602401-1"/>
    </source>
</evidence>
<dbReference type="EMBL" id="OZ075115">
    <property type="protein sequence ID" value="CAL5062487.1"/>
    <property type="molecule type" value="Genomic_DNA"/>
</dbReference>
<evidence type="ECO:0000256" key="8">
    <source>
        <dbReference type="SAM" id="Phobius"/>
    </source>
</evidence>
<keyword evidence="10" id="KW-1185">Reference proteome</keyword>
<dbReference type="Pfam" id="PF00067">
    <property type="entry name" value="p450"/>
    <property type="match status" value="1"/>
</dbReference>
<proteinExistence type="inferred from homology"/>
<keyword evidence="5 6" id="KW-0408">Iron</keyword>
<organism evidence="9 10">
    <name type="scientific">Urochloa decumbens</name>
    <dbReference type="NCBI Taxonomy" id="240449"/>
    <lineage>
        <taxon>Eukaryota</taxon>
        <taxon>Viridiplantae</taxon>
        <taxon>Streptophyta</taxon>
        <taxon>Embryophyta</taxon>
        <taxon>Tracheophyta</taxon>
        <taxon>Spermatophyta</taxon>
        <taxon>Magnoliopsida</taxon>
        <taxon>Liliopsida</taxon>
        <taxon>Poales</taxon>
        <taxon>Poaceae</taxon>
        <taxon>PACMAD clade</taxon>
        <taxon>Panicoideae</taxon>
        <taxon>Panicodae</taxon>
        <taxon>Paniceae</taxon>
        <taxon>Melinidinae</taxon>
        <taxon>Urochloa</taxon>
    </lineage>
</organism>
<comment type="cofactor">
    <cofactor evidence="1 6">
        <name>heme</name>
        <dbReference type="ChEBI" id="CHEBI:30413"/>
    </cofactor>
</comment>
<evidence type="ECO:0000256" key="3">
    <source>
        <dbReference type="ARBA" id="ARBA00022723"/>
    </source>
</evidence>
<keyword evidence="3 6" id="KW-0479">Metal-binding</keyword>
<evidence type="ECO:0000256" key="1">
    <source>
        <dbReference type="ARBA" id="ARBA00001971"/>
    </source>
</evidence>
<sequence>MRPISVSTNVAHTALRHIYCTTTTLPACQTPTSSSHRCATMAAAIAVALLAAFLTPLIVYWLTTRTKNPLPANLPPGSLGLPVIGHSLGLLRAMRSNTGERWLRARVARHGAVSKLSLFGAPTVFVTGAAANKLVFGSDALAPKQPRCLPLILGRRNILELAGDDWRRVRGAMMQFLKPDTLRRYVGAIDAEVTRHLDAEWEGSAARRNTVAVLPLMKLLTFDIIATLLFGLERGAVRERLAAAFADMLEGMWSVPLDLPFTTFRKSLRASARARRVLEATLREKKARLERGESSPADDLVSCLASLRADDGKQLLTDEEIVDNAMVVLVAGHDTSSVLMTFMIRHLAGDPDTLAAMVQEHEEIAKNKAEGEALTWEDLQSMRFTWRVALETLRVIPPIFGSFRRALEDIEFEGYVIPKGWQVFWASSVTHMDPGVFKDPEKFDPSRFELPAPPYSFVAFGGGQRLCAGIEFARVETLVTMHHLVRRFRWKLCSRENTFVRDPMPSPLHGLPIELEHICVASPRKSA</sequence>
<gene>
    <name evidence="9" type="ORF">URODEC1_LOCUS98320</name>
</gene>
<keyword evidence="8" id="KW-0472">Membrane</keyword>
<feature type="transmembrane region" description="Helical" evidence="8">
    <location>
        <begin position="41"/>
        <end position="62"/>
    </location>
</feature>
<keyword evidence="8" id="KW-0812">Transmembrane</keyword>
<keyword evidence="6 7" id="KW-0349">Heme</keyword>
<accession>A0ABC9ES80</accession>